<dbReference type="InterPro" id="IPR020568">
    <property type="entry name" value="Ribosomal_Su5_D2-typ_SF"/>
</dbReference>
<dbReference type="AlphaFoldDB" id="A0A2A4WZK6"/>
<dbReference type="PANTHER" id="PTHR32472">
    <property type="entry name" value="DNA REPAIR PROTEIN RADA"/>
    <property type="match status" value="1"/>
</dbReference>
<sequence length="221" mass="24083">FEGDKREGYRLLRSIKNRFGSTDDLVLLSMTEKGLIQVPNPSAAFLQERVQGAVGSAIVATLKGSRATLIEIQALVAKSSFTTATRRCSGIDHKRLSLLLAVLEKKMGYPLYNLDVFVSSVGGVKISEPAADFAILLAIASSFVNKPLQSDCLFLGEIGLGGEVRSSHRIEPRIKEAVNMGFKKCLLSQKQATALESKWGKKIELVGVCSVSDVIERYLKH</sequence>
<evidence type="ECO:0000313" key="2">
    <source>
        <dbReference type="Proteomes" id="UP000218775"/>
    </source>
</evidence>
<reference evidence="2" key="1">
    <citation type="submission" date="2017-08" db="EMBL/GenBank/DDBJ databases">
        <title>A dynamic microbial community with high functional redundancy inhabits the cold, oxic subseafloor aquifer.</title>
        <authorList>
            <person name="Tully B.J."/>
            <person name="Wheat C.G."/>
            <person name="Glazer B.T."/>
            <person name="Huber J.A."/>
        </authorList>
    </citation>
    <scope>NUCLEOTIDE SEQUENCE [LARGE SCALE GENOMIC DNA]</scope>
</reference>
<comment type="caution">
    <text evidence="1">The sequence shown here is derived from an EMBL/GenBank/DDBJ whole genome shotgun (WGS) entry which is preliminary data.</text>
</comment>
<organism evidence="1 2">
    <name type="scientific">Aerophobetes bacterium</name>
    <dbReference type="NCBI Taxonomy" id="2030807"/>
    <lineage>
        <taxon>Bacteria</taxon>
        <taxon>Candidatus Aerophobota</taxon>
    </lineage>
</organism>
<proteinExistence type="predicted"/>
<feature type="non-terminal residue" evidence="1">
    <location>
        <position position="1"/>
    </location>
</feature>
<gene>
    <name evidence="1" type="ORF">COB21_05840</name>
</gene>
<dbReference type="EMBL" id="NVUK01000052">
    <property type="protein sequence ID" value="PCI75259.1"/>
    <property type="molecule type" value="Genomic_DNA"/>
</dbReference>
<dbReference type="PANTHER" id="PTHR32472:SF10">
    <property type="entry name" value="DNA REPAIR PROTEIN RADA-LIKE PROTEIN"/>
    <property type="match status" value="1"/>
</dbReference>
<dbReference type="GO" id="GO:0000725">
    <property type="term" value="P:recombinational repair"/>
    <property type="evidence" value="ECO:0007669"/>
    <property type="project" value="TreeGrafter"/>
</dbReference>
<name>A0A2A4WZK6_UNCAE</name>
<dbReference type="GO" id="GO:0005829">
    <property type="term" value="C:cytosol"/>
    <property type="evidence" value="ECO:0007669"/>
    <property type="project" value="TreeGrafter"/>
</dbReference>
<dbReference type="InterPro" id="IPR014721">
    <property type="entry name" value="Ribsml_uS5_D2-typ_fold_subgr"/>
</dbReference>
<dbReference type="Gene3D" id="3.30.230.10">
    <property type="match status" value="1"/>
</dbReference>
<evidence type="ECO:0000313" key="1">
    <source>
        <dbReference type="EMBL" id="PCI75259.1"/>
    </source>
</evidence>
<dbReference type="SUPFAM" id="SSF54211">
    <property type="entry name" value="Ribosomal protein S5 domain 2-like"/>
    <property type="match status" value="1"/>
</dbReference>
<dbReference type="Pfam" id="PF13541">
    <property type="entry name" value="ChlI"/>
    <property type="match status" value="1"/>
</dbReference>
<dbReference type="Proteomes" id="UP000218775">
    <property type="component" value="Unassembled WGS sequence"/>
</dbReference>
<protein>
    <submittedName>
        <fullName evidence="1">DNA repair protein RadA</fullName>
    </submittedName>
</protein>
<dbReference type="PRINTS" id="PR01874">
    <property type="entry name" value="DNAREPAIRADA"/>
</dbReference>
<accession>A0A2A4WZK6</accession>